<evidence type="ECO:0000313" key="4">
    <source>
        <dbReference type="Proteomes" id="UP001159042"/>
    </source>
</evidence>
<dbReference type="Proteomes" id="UP001159042">
    <property type="component" value="Unassembled WGS sequence"/>
</dbReference>
<keyword evidence="1" id="KW-0863">Zinc-finger</keyword>
<keyword evidence="4" id="KW-1185">Reference proteome</keyword>
<reference evidence="3 4" key="1">
    <citation type="journal article" date="2023" name="Insect Mol. Biol.">
        <title>Genome sequencing provides insights into the evolution of gene families encoding plant cell wall-degrading enzymes in longhorned beetles.</title>
        <authorList>
            <person name="Shin N.R."/>
            <person name="Okamura Y."/>
            <person name="Kirsch R."/>
            <person name="Pauchet Y."/>
        </authorList>
    </citation>
    <scope>NUCLEOTIDE SEQUENCE [LARGE SCALE GENOMIC DNA]</scope>
    <source>
        <strain evidence="3">EAD_L_NR</strain>
    </source>
</reference>
<evidence type="ECO:0000313" key="3">
    <source>
        <dbReference type="EMBL" id="KAJ8910490.1"/>
    </source>
</evidence>
<dbReference type="PANTHER" id="PTHR28498:SF1">
    <property type="entry name" value="ZINC FINGER SWIM DOMAIN-CONTAINING PROTEIN 7"/>
    <property type="match status" value="1"/>
</dbReference>
<dbReference type="AlphaFoldDB" id="A0AAV8V926"/>
<gene>
    <name evidence="3" type="ORF">NQ315_012337</name>
</gene>
<feature type="domain" description="SWIM-type" evidence="2">
    <location>
        <begin position="68"/>
        <end position="108"/>
    </location>
</feature>
<dbReference type="PANTHER" id="PTHR28498">
    <property type="entry name" value="ZINC FINGER SWIM DOMAIN-CONTAINING PROTEIN 7"/>
    <property type="match status" value="1"/>
</dbReference>
<protein>
    <recommendedName>
        <fullName evidence="2">SWIM-type domain-containing protein</fullName>
    </recommendedName>
</protein>
<dbReference type="InterPro" id="IPR007527">
    <property type="entry name" value="Znf_SWIM"/>
</dbReference>
<dbReference type="EMBL" id="JANEYG010000286">
    <property type="protein sequence ID" value="KAJ8910490.1"/>
    <property type="molecule type" value="Genomic_DNA"/>
</dbReference>
<dbReference type="PROSITE" id="PS50966">
    <property type="entry name" value="ZF_SWIM"/>
    <property type="match status" value="1"/>
</dbReference>
<organism evidence="3 4">
    <name type="scientific">Exocentrus adspersus</name>
    <dbReference type="NCBI Taxonomy" id="1586481"/>
    <lineage>
        <taxon>Eukaryota</taxon>
        <taxon>Metazoa</taxon>
        <taxon>Ecdysozoa</taxon>
        <taxon>Arthropoda</taxon>
        <taxon>Hexapoda</taxon>
        <taxon>Insecta</taxon>
        <taxon>Pterygota</taxon>
        <taxon>Neoptera</taxon>
        <taxon>Endopterygota</taxon>
        <taxon>Coleoptera</taxon>
        <taxon>Polyphaga</taxon>
        <taxon>Cucujiformia</taxon>
        <taxon>Chrysomeloidea</taxon>
        <taxon>Cerambycidae</taxon>
        <taxon>Lamiinae</taxon>
        <taxon>Acanthocinini</taxon>
        <taxon>Exocentrus</taxon>
    </lineage>
</organism>
<name>A0AAV8V926_9CUCU</name>
<proteinExistence type="predicted"/>
<keyword evidence="1" id="KW-0862">Zinc</keyword>
<dbReference type="GO" id="GO:0097196">
    <property type="term" value="C:Shu complex"/>
    <property type="evidence" value="ECO:0007669"/>
    <property type="project" value="TreeGrafter"/>
</dbReference>
<evidence type="ECO:0000256" key="1">
    <source>
        <dbReference type="PROSITE-ProRule" id="PRU00325"/>
    </source>
</evidence>
<comment type="caution">
    <text evidence="3">The sequence shown here is derived from an EMBL/GenBank/DDBJ whole genome shotgun (WGS) entry which is preliminary data.</text>
</comment>
<sequence>MEETIVPKLAFGMLKEAEQIYKETGTFTAEVLENLHSLFGEALTLATELLEKCKIIEYQADNGLRNVFNIRFTEDINFCQCETFRLQVLESRHTLTCKHVLAVQLARITGDVKTEVVSGSHLVDFLNEQLTHIEEDGG</sequence>
<keyword evidence="1" id="KW-0479">Metal-binding</keyword>
<dbReference type="GO" id="GO:0000724">
    <property type="term" value="P:double-strand break repair via homologous recombination"/>
    <property type="evidence" value="ECO:0007669"/>
    <property type="project" value="TreeGrafter"/>
</dbReference>
<evidence type="ECO:0000259" key="2">
    <source>
        <dbReference type="PROSITE" id="PS50966"/>
    </source>
</evidence>
<dbReference type="GO" id="GO:0008270">
    <property type="term" value="F:zinc ion binding"/>
    <property type="evidence" value="ECO:0007669"/>
    <property type="project" value="UniProtKB-KW"/>
</dbReference>
<accession>A0AAV8V926</accession>